<evidence type="ECO:0000313" key="1">
    <source>
        <dbReference type="EMBL" id="KAK1743877.1"/>
    </source>
</evidence>
<gene>
    <name evidence="1" type="ORF">QTG54_005474</name>
</gene>
<accession>A0AAD9DE22</accession>
<dbReference type="EMBL" id="JATAAI010000008">
    <property type="protein sequence ID" value="KAK1743877.1"/>
    <property type="molecule type" value="Genomic_DNA"/>
</dbReference>
<evidence type="ECO:0008006" key="3">
    <source>
        <dbReference type="Google" id="ProtNLM"/>
    </source>
</evidence>
<protein>
    <recommendedName>
        <fullName evidence="3">SGNH domain-containing protein</fullName>
    </recommendedName>
</protein>
<sequence>METNDNNFKKASSYCTREEIKQGRWTEVTLPEAHYIPPEGYRKGVHASSVCLDFSPTAFNTYEWMPHNSSSNHFGSLLNRFGFGRCIFDPWNPNDFCALGWKSIAIVGDSLSWEHYSSLVMSLGLHSDPNDQFVSRRLKKNIITMACNSTLKLIYRRSDHLEYVPHVIREEQPQMLILNKGSHPVNDEIYKAGWQETINTLEEYEQNLTESGLPSLFLFRTTVPGHPQCEIYTAPVNNITQMEAVIANKSSYKANMLKFRWWEFKAQNAIMENLLSASRLRNYHILDAYDINIRRPDHHRPPDCLHNCFPSKTEVYHQLMLHFLKVSANSSLHS</sequence>
<evidence type="ECO:0000313" key="2">
    <source>
        <dbReference type="Proteomes" id="UP001224775"/>
    </source>
</evidence>
<dbReference type="AlphaFoldDB" id="A0AAD9DE22"/>
<organism evidence="1 2">
    <name type="scientific">Skeletonema marinoi</name>
    <dbReference type="NCBI Taxonomy" id="267567"/>
    <lineage>
        <taxon>Eukaryota</taxon>
        <taxon>Sar</taxon>
        <taxon>Stramenopiles</taxon>
        <taxon>Ochrophyta</taxon>
        <taxon>Bacillariophyta</taxon>
        <taxon>Coscinodiscophyceae</taxon>
        <taxon>Thalassiosirophycidae</taxon>
        <taxon>Thalassiosirales</taxon>
        <taxon>Skeletonemataceae</taxon>
        <taxon>Skeletonema</taxon>
        <taxon>Skeletonema marinoi-dohrnii complex</taxon>
    </lineage>
</organism>
<reference evidence="1" key="1">
    <citation type="submission" date="2023-06" db="EMBL/GenBank/DDBJ databases">
        <title>Survivors Of The Sea: Transcriptome response of Skeletonema marinoi to long-term dormancy.</title>
        <authorList>
            <person name="Pinder M.I.M."/>
            <person name="Kourtchenko O."/>
            <person name="Robertson E.K."/>
            <person name="Larsson T."/>
            <person name="Maumus F."/>
            <person name="Osuna-Cruz C.M."/>
            <person name="Vancaester E."/>
            <person name="Stenow R."/>
            <person name="Vandepoele K."/>
            <person name="Ploug H."/>
            <person name="Bruchert V."/>
            <person name="Godhe A."/>
            <person name="Topel M."/>
        </authorList>
    </citation>
    <scope>NUCLEOTIDE SEQUENCE</scope>
    <source>
        <strain evidence="1">R05AC</strain>
    </source>
</reference>
<dbReference type="Proteomes" id="UP001224775">
    <property type="component" value="Unassembled WGS sequence"/>
</dbReference>
<comment type="caution">
    <text evidence="1">The sequence shown here is derived from an EMBL/GenBank/DDBJ whole genome shotgun (WGS) entry which is preliminary data.</text>
</comment>
<proteinExistence type="predicted"/>
<name>A0AAD9DE22_9STRA</name>
<keyword evidence="2" id="KW-1185">Reference proteome</keyword>